<keyword evidence="4" id="KW-1185">Reference proteome</keyword>
<dbReference type="RefSeq" id="WP_061893406.1">
    <property type="nucleotide sequence ID" value="NZ_CAXYEW010000019.1"/>
</dbReference>
<proteinExistence type="predicted"/>
<evidence type="ECO:0000313" key="4">
    <source>
        <dbReference type="Proteomes" id="UP000075609"/>
    </source>
</evidence>
<dbReference type="EMBL" id="LOBR01000039">
    <property type="protein sequence ID" value="KYN88169.1"/>
    <property type="molecule type" value="Genomic_DNA"/>
</dbReference>
<protein>
    <submittedName>
        <fullName evidence="2">Flagellar rod protein FlaI</fullName>
    </submittedName>
</protein>
<keyword evidence="2" id="KW-0282">Flagellum</keyword>
<dbReference type="GeneID" id="95677809"/>
<evidence type="ECO:0000313" key="3">
    <source>
        <dbReference type="Proteomes" id="UP000075346"/>
    </source>
</evidence>
<reference evidence="2 4" key="1">
    <citation type="submission" date="2015-12" db="EMBL/GenBank/DDBJ databases">
        <authorList>
            <person name="Tarr C.L."/>
            <person name="Gladney L.M."/>
        </authorList>
    </citation>
    <scope>NUCLEOTIDE SEQUENCE</scope>
    <source>
        <strain evidence="1 4">1048-83</strain>
        <strain evidence="2">2538-88</strain>
    </source>
</reference>
<keyword evidence="2" id="KW-0966">Cell projection</keyword>
<dbReference type="EMBL" id="LOBP01000165">
    <property type="protein sequence ID" value="KYN83661.1"/>
    <property type="molecule type" value="Genomic_DNA"/>
</dbReference>
<dbReference type="Proteomes" id="UP000075609">
    <property type="component" value="Unassembled WGS sequence"/>
</dbReference>
<name>A0A151KXU1_9VIBR</name>
<comment type="caution">
    <text evidence="2">The sequence shown here is derived from an EMBL/GenBank/DDBJ whole genome shotgun (WGS) entry which is preliminary data.</text>
</comment>
<organism evidence="2 3">
    <name type="scientific">Vibrio cidicii</name>
    <dbReference type="NCBI Taxonomy" id="1763883"/>
    <lineage>
        <taxon>Bacteria</taxon>
        <taxon>Pseudomonadati</taxon>
        <taxon>Pseudomonadota</taxon>
        <taxon>Gammaproteobacteria</taxon>
        <taxon>Vibrionales</taxon>
        <taxon>Vibrionaceae</taxon>
        <taxon>Vibrio</taxon>
    </lineage>
</organism>
<dbReference type="Proteomes" id="UP000075346">
    <property type="component" value="Unassembled WGS sequence"/>
</dbReference>
<evidence type="ECO:0000313" key="1">
    <source>
        <dbReference type="EMBL" id="KYN83661.1"/>
    </source>
</evidence>
<gene>
    <name evidence="1" type="ORF">ATY35_18555</name>
    <name evidence="2" type="ORF">ATY37_17000</name>
</gene>
<evidence type="ECO:0000313" key="2">
    <source>
        <dbReference type="EMBL" id="KYN88169.1"/>
    </source>
</evidence>
<dbReference type="AlphaFoldDB" id="A0A151KXU1"/>
<keyword evidence="2" id="KW-0969">Cilium</keyword>
<sequence length="100" mass="11990">MTLLAQLCDLDQLISLELEKDEISTEDLLQLVDNREQLLQSLLQQVVQNPQLKSDEEWRLMITRTKRLLERMQEETNKTGLQLQKFRRGQRSLQQYKKFT</sequence>
<accession>A0A151KXU1</accession>
<reference evidence="3" key="2">
    <citation type="submission" date="2015-12" db="EMBL/GenBank/DDBJ databases">
        <authorList>
            <person name="Shamseldin A."/>
            <person name="Moawad H."/>
            <person name="Abd El-Rahim W.M."/>
            <person name="Sadowsky M.J."/>
        </authorList>
    </citation>
    <scope>NUCLEOTIDE SEQUENCE [LARGE SCALE GENOMIC DNA]</scope>
    <source>
        <strain evidence="3">2538-88</strain>
    </source>
</reference>